<evidence type="ECO:0000313" key="3">
    <source>
        <dbReference type="EMBL" id="KXJ90047.1"/>
    </source>
</evidence>
<organism evidence="3 4">
    <name type="scientific">Microdochium bolleyi</name>
    <dbReference type="NCBI Taxonomy" id="196109"/>
    <lineage>
        <taxon>Eukaryota</taxon>
        <taxon>Fungi</taxon>
        <taxon>Dikarya</taxon>
        <taxon>Ascomycota</taxon>
        <taxon>Pezizomycotina</taxon>
        <taxon>Sordariomycetes</taxon>
        <taxon>Xylariomycetidae</taxon>
        <taxon>Xylariales</taxon>
        <taxon>Microdochiaceae</taxon>
        <taxon>Microdochium</taxon>
    </lineage>
</organism>
<dbReference type="OrthoDB" id="4767942at2759"/>
<evidence type="ECO:0000259" key="2">
    <source>
        <dbReference type="Pfam" id="PF06985"/>
    </source>
</evidence>
<feature type="region of interest" description="Disordered" evidence="1">
    <location>
        <begin position="425"/>
        <end position="444"/>
    </location>
</feature>
<name>A0A136IYQ4_9PEZI</name>
<evidence type="ECO:0000313" key="4">
    <source>
        <dbReference type="Proteomes" id="UP000070501"/>
    </source>
</evidence>
<dbReference type="Proteomes" id="UP000070501">
    <property type="component" value="Unassembled WGS sequence"/>
</dbReference>
<protein>
    <submittedName>
        <fullName evidence="3">Heterokaryon incompatibility protein-domain-containing protein</fullName>
    </submittedName>
</protein>
<dbReference type="PANTHER" id="PTHR24148">
    <property type="entry name" value="ANKYRIN REPEAT DOMAIN-CONTAINING PROTEIN 39 HOMOLOG-RELATED"/>
    <property type="match status" value="1"/>
</dbReference>
<proteinExistence type="predicted"/>
<sequence length="773" mass="87219">MAMLLPYGSLDSERSQIRLLKVEPTLASPPEDPLDTAFFDETPVRCSIEVVSLDDNPDFIALSYVWGDANQMAPIEIDGIEVSVTINLRRALVLHSSRQHKHRIWADAVCINQANLGEKSSQIGLMSRIYKQAVSVFCWLGLANVHIREYLTWRVWLDRGKSEKSQNRQALSDWGRWTTFLLRTWRPIGGSTEEHLYSVASVIKGQADFLGLPYFERMWTLQESTLPAPDRAVFAVGPYLVPGFDPRTFNGFFPPDSVTASLAALSRRLRHPGSRNQAAYAEVFDDALLLQGVDALHKARVHAAMMEQEESSGKTHDSSAGGHELGRLLAITGDRKCHDPRDKIFALLSLVGRQTDLTGHDEGRREIGLNVQGSRGRWLAVDYSKQVELVVRDALFYVNRGEDGVMFNQALKLYQPYKHALRQRQRSAALRRDHARNGTPAPSAKSRDFNVYRCRGAYRCPTWLPDMTRRNIFEAPGVLGPVSDMIPMRGIYWDAIDDVDDPSSREDRLVLTAIHVGKVVRVLPFPEQTVDILSVLTTLAYTFTLQDTTITAPINPPVSHNMAAVQYGVEPFSHPVEQRHGLPQNRAYHDLVSRITNKKHLYNRFCRAVLGDAYSAYPVTSRAFEENLFFWLTMQYSLKSLHERPEYDTPVRAQNLRMVEEIVQRVRGSALVLLDSGNFVVCADAVELGDVVVLAHGFRNTLLLRPDCLICRNEDGSCDGHRSSGELYRRCVSQQTHLLVGYPFVDGLRSSINYDEPWAKQVCGRDELYIVLG</sequence>
<dbReference type="InParanoid" id="A0A136IYQ4"/>
<evidence type="ECO:0000256" key="1">
    <source>
        <dbReference type="SAM" id="MobiDB-lite"/>
    </source>
</evidence>
<feature type="domain" description="Heterokaryon incompatibility" evidence="2">
    <location>
        <begin position="59"/>
        <end position="223"/>
    </location>
</feature>
<dbReference type="InterPro" id="IPR010730">
    <property type="entry name" value="HET"/>
</dbReference>
<reference evidence="4" key="1">
    <citation type="submission" date="2016-02" db="EMBL/GenBank/DDBJ databases">
        <title>Draft genome sequence of Microdochium bolleyi, a fungal endophyte of beachgrass.</title>
        <authorList>
            <consortium name="DOE Joint Genome Institute"/>
            <person name="David A.S."/>
            <person name="May G."/>
            <person name="Haridas S."/>
            <person name="Lim J."/>
            <person name="Wang M."/>
            <person name="Labutti K."/>
            <person name="Lipzen A."/>
            <person name="Barry K."/>
            <person name="Grigoriev I.V."/>
        </authorList>
    </citation>
    <scope>NUCLEOTIDE SEQUENCE [LARGE SCALE GENOMIC DNA]</scope>
    <source>
        <strain evidence="4">J235TASD1</strain>
    </source>
</reference>
<gene>
    <name evidence="3" type="ORF">Micbo1qcDRAFT_205670</name>
</gene>
<keyword evidence="4" id="KW-1185">Reference proteome</keyword>
<accession>A0A136IYQ4</accession>
<dbReference type="Pfam" id="PF06985">
    <property type="entry name" value="HET"/>
    <property type="match status" value="1"/>
</dbReference>
<dbReference type="PANTHER" id="PTHR24148:SF64">
    <property type="entry name" value="HETEROKARYON INCOMPATIBILITY DOMAIN-CONTAINING PROTEIN"/>
    <property type="match status" value="1"/>
</dbReference>
<dbReference type="InterPro" id="IPR052895">
    <property type="entry name" value="HetReg/Transcr_Mod"/>
</dbReference>
<dbReference type="AlphaFoldDB" id="A0A136IYQ4"/>
<dbReference type="STRING" id="196109.A0A136IYQ4"/>
<dbReference type="EMBL" id="KQ964253">
    <property type="protein sequence ID" value="KXJ90047.1"/>
    <property type="molecule type" value="Genomic_DNA"/>
</dbReference>